<accession>A0A1I7Y7I6</accession>
<feature type="chain" id="PRO_5009311917" evidence="2">
    <location>
        <begin position="22"/>
        <end position="189"/>
    </location>
</feature>
<proteinExistence type="predicted"/>
<protein>
    <submittedName>
        <fullName evidence="4">Secreted protein</fullName>
    </submittedName>
</protein>
<dbReference type="AlphaFoldDB" id="A0A1I7Y7I6"/>
<keyword evidence="3" id="KW-1185">Reference proteome</keyword>
<evidence type="ECO:0000256" key="2">
    <source>
        <dbReference type="SAM" id="SignalP"/>
    </source>
</evidence>
<evidence type="ECO:0000256" key="1">
    <source>
        <dbReference type="SAM" id="MobiDB-lite"/>
    </source>
</evidence>
<organism evidence="3 4">
    <name type="scientific">Steinernema glaseri</name>
    <dbReference type="NCBI Taxonomy" id="37863"/>
    <lineage>
        <taxon>Eukaryota</taxon>
        <taxon>Metazoa</taxon>
        <taxon>Ecdysozoa</taxon>
        <taxon>Nematoda</taxon>
        <taxon>Chromadorea</taxon>
        <taxon>Rhabditida</taxon>
        <taxon>Tylenchina</taxon>
        <taxon>Panagrolaimomorpha</taxon>
        <taxon>Strongyloidoidea</taxon>
        <taxon>Steinernematidae</taxon>
        <taxon>Steinernema</taxon>
    </lineage>
</organism>
<dbReference type="WBParaSite" id="L893_g13416.t1">
    <property type="protein sequence ID" value="L893_g13416.t1"/>
    <property type="gene ID" value="L893_g13416"/>
</dbReference>
<sequence length="189" mass="20696">MGGRRLWEAHILLLGLRIVCGNGAHSATQGLAIRYGHTSHTHEKACRELCQRPLSVLQEVAAVLINHRLGSGTTAADVQVYIADTLHQSFQVDEHACNSPRPVPGYCTFSLMKKKSSHADQSGDNAAEPPRASDSSTKKPAGRPRKNSIPARRPSPPQPVRKSERKSPNVPCLTPAHGKRTCSQRRVYR</sequence>
<feature type="signal peptide" evidence="2">
    <location>
        <begin position="1"/>
        <end position="21"/>
    </location>
</feature>
<reference evidence="4" key="1">
    <citation type="submission" date="2016-11" db="UniProtKB">
        <authorList>
            <consortium name="WormBaseParasite"/>
        </authorList>
    </citation>
    <scope>IDENTIFICATION</scope>
</reference>
<evidence type="ECO:0000313" key="3">
    <source>
        <dbReference type="Proteomes" id="UP000095287"/>
    </source>
</evidence>
<evidence type="ECO:0000313" key="4">
    <source>
        <dbReference type="WBParaSite" id="L893_g13416.t1"/>
    </source>
</evidence>
<feature type="region of interest" description="Disordered" evidence="1">
    <location>
        <begin position="117"/>
        <end position="189"/>
    </location>
</feature>
<dbReference type="Proteomes" id="UP000095287">
    <property type="component" value="Unplaced"/>
</dbReference>
<feature type="compositionally biased region" description="Basic residues" evidence="1">
    <location>
        <begin position="177"/>
        <end position="189"/>
    </location>
</feature>
<name>A0A1I7Y7I6_9BILA</name>
<keyword evidence="2" id="KW-0732">Signal</keyword>